<evidence type="ECO:0000256" key="1">
    <source>
        <dbReference type="SAM" id="MobiDB-lite"/>
    </source>
</evidence>
<evidence type="ECO:0000313" key="3">
    <source>
        <dbReference type="EMBL" id="CAJ1507428.1"/>
    </source>
</evidence>
<dbReference type="Proteomes" id="UP001190465">
    <property type="component" value="Chromosome"/>
</dbReference>
<dbReference type="InterPro" id="IPR011047">
    <property type="entry name" value="Quinoprotein_ADH-like_sf"/>
</dbReference>
<name>A0ABN9NJH2_9MYCO</name>
<proteinExistence type="predicted"/>
<gene>
    <name evidence="3" type="ORF">MU0053_003509</name>
</gene>
<feature type="region of interest" description="Disordered" evidence="1">
    <location>
        <begin position="233"/>
        <end position="253"/>
    </location>
</feature>
<keyword evidence="2" id="KW-1133">Transmembrane helix</keyword>
<keyword evidence="4" id="KW-1185">Reference proteome</keyword>
<evidence type="ECO:0000313" key="4">
    <source>
        <dbReference type="Proteomes" id="UP001190465"/>
    </source>
</evidence>
<dbReference type="EMBL" id="OY726397">
    <property type="protein sequence ID" value="CAJ1507428.1"/>
    <property type="molecule type" value="Genomic_DNA"/>
</dbReference>
<reference evidence="3 4" key="1">
    <citation type="submission" date="2023-08" db="EMBL/GenBank/DDBJ databases">
        <authorList>
            <person name="Folkvardsen B D."/>
            <person name="Norman A."/>
        </authorList>
    </citation>
    <scope>NUCLEOTIDE SEQUENCE [LARGE SCALE GENOMIC DNA]</scope>
    <source>
        <strain evidence="3 4">Mu0053</strain>
    </source>
</reference>
<organism evidence="3 4">
    <name type="scientific">[Mycobacterium] burgundiense</name>
    <dbReference type="NCBI Taxonomy" id="3064286"/>
    <lineage>
        <taxon>Bacteria</taxon>
        <taxon>Bacillati</taxon>
        <taxon>Actinomycetota</taxon>
        <taxon>Actinomycetes</taxon>
        <taxon>Mycobacteriales</taxon>
        <taxon>Mycobacteriaceae</taxon>
        <taxon>Mycolicibacterium</taxon>
    </lineage>
</organism>
<keyword evidence="2" id="KW-0472">Membrane</keyword>
<dbReference type="SUPFAM" id="SSF50998">
    <property type="entry name" value="Quinoprotein alcohol dehydrogenase-like"/>
    <property type="match status" value="1"/>
</dbReference>
<evidence type="ECO:0000256" key="2">
    <source>
        <dbReference type="SAM" id="Phobius"/>
    </source>
</evidence>
<protein>
    <submittedName>
        <fullName evidence="3">Uncharacterized protein</fullName>
    </submittedName>
</protein>
<feature type="transmembrane region" description="Helical" evidence="2">
    <location>
        <begin position="12"/>
        <end position="31"/>
    </location>
</feature>
<accession>A0ABN9NJH2</accession>
<keyword evidence="2" id="KW-0812">Transmembrane</keyword>
<sequence>MVKPERRTRADIVAAVAIAAVIAVAAGAIWWTSDARATLSRPAAVAAKSVPPADAVPRTLRQLWSAPSPATTLPVVAGGTVVTGAGSSVEGRDPITGEPRWTYARDRPLCGLTWVYQYAVAVYPDRRGCGQVSTVDAATGKRGPARTGYADDRVQLSSDGTVVLSTGASRLELWRSDMVRMIGFGEVDARIKPNQIGVGQGCRILSAAASAMAVSLLQACTGEADVRLTLLQPGDEDDEPAQRDVPQPGVTPDSTARVLVVSDTTTAVYLPTPAPRVAVVDQNGNEVSSTPVPAPPSAADPANTVTRAGKLYTWWTGTAVMVFNAEQLTHKFTVEPGDPTDPAVPLGPATMMADKLLVPVTGGIGVYDSGTGERERVIALDRPAMDSGVGVIVPNVVGATVVEQRGRHVVALGGDA</sequence>
<dbReference type="RefSeq" id="WP_308478888.1">
    <property type="nucleotide sequence ID" value="NZ_OY726397.1"/>
</dbReference>